<dbReference type="InterPro" id="IPR012318">
    <property type="entry name" value="HTH_CRP"/>
</dbReference>
<dbReference type="PROSITE" id="PS51063">
    <property type="entry name" value="HTH_CRP_2"/>
    <property type="match status" value="1"/>
</dbReference>
<dbReference type="Pfam" id="PF00027">
    <property type="entry name" value="cNMP_binding"/>
    <property type="match status" value="1"/>
</dbReference>
<dbReference type="EMBL" id="JACIJM010000003">
    <property type="protein sequence ID" value="MBB5721585.1"/>
    <property type="molecule type" value="Genomic_DNA"/>
</dbReference>
<dbReference type="GO" id="GO:0003677">
    <property type="term" value="F:DNA binding"/>
    <property type="evidence" value="ECO:0007669"/>
    <property type="project" value="UniProtKB-KW"/>
</dbReference>
<dbReference type="Pfam" id="PF13545">
    <property type="entry name" value="HTH_Crp_2"/>
    <property type="match status" value="1"/>
</dbReference>
<evidence type="ECO:0000256" key="3">
    <source>
        <dbReference type="ARBA" id="ARBA00023163"/>
    </source>
</evidence>
<evidence type="ECO:0000259" key="5">
    <source>
        <dbReference type="PROSITE" id="PS51063"/>
    </source>
</evidence>
<dbReference type="PROSITE" id="PS50042">
    <property type="entry name" value="CNMP_BINDING_3"/>
    <property type="match status" value="1"/>
</dbReference>
<evidence type="ECO:0000259" key="4">
    <source>
        <dbReference type="PROSITE" id="PS50042"/>
    </source>
</evidence>
<gene>
    <name evidence="6" type="ORF">FHS72_001197</name>
</gene>
<dbReference type="Gene3D" id="2.60.120.10">
    <property type="entry name" value="Jelly Rolls"/>
    <property type="match status" value="1"/>
</dbReference>
<evidence type="ECO:0000313" key="7">
    <source>
        <dbReference type="Proteomes" id="UP000535415"/>
    </source>
</evidence>
<sequence>MKNTIRFPHLLDCDIFHDLSEEHKADFLNQFSVRTFAKRTAFLHQGEHPGGMFLISHGSVEVSYLSEDGYQTIIFHAGPKDILGAIEALAAKPCAATCVAMPDTCVLYCPTPLLFQKLQSPVMIRNVAMLAFKMIERDNSSKAIDQHYTVEQRICSHLWQLSAQGNNDIRQSQSYLATMVGCSRQTVNKELGALREHGIIASSKGKITVLDRDALQRRISSMAQNTG</sequence>
<reference evidence="6 7" key="1">
    <citation type="submission" date="2020-08" db="EMBL/GenBank/DDBJ databases">
        <title>Genomic Encyclopedia of Type Strains, Phase IV (KMG-IV): sequencing the most valuable type-strain genomes for metagenomic binning, comparative biology and taxonomic classification.</title>
        <authorList>
            <person name="Goeker M."/>
        </authorList>
    </citation>
    <scope>NUCLEOTIDE SEQUENCE [LARGE SCALE GENOMIC DNA]</scope>
    <source>
        <strain evidence="6 7">DSM 101064</strain>
    </source>
</reference>
<evidence type="ECO:0000313" key="6">
    <source>
        <dbReference type="EMBL" id="MBB5721585.1"/>
    </source>
</evidence>
<keyword evidence="3" id="KW-0804">Transcription</keyword>
<dbReference type="PANTHER" id="PTHR24567">
    <property type="entry name" value="CRP FAMILY TRANSCRIPTIONAL REGULATORY PROTEIN"/>
    <property type="match status" value="1"/>
</dbReference>
<dbReference type="GO" id="GO:0003700">
    <property type="term" value="F:DNA-binding transcription factor activity"/>
    <property type="evidence" value="ECO:0007669"/>
    <property type="project" value="TreeGrafter"/>
</dbReference>
<dbReference type="InterPro" id="IPR018490">
    <property type="entry name" value="cNMP-bd_dom_sf"/>
</dbReference>
<organism evidence="6 7">
    <name type="scientific">Yoonia ponticola</name>
    <dbReference type="NCBI Taxonomy" id="1524255"/>
    <lineage>
        <taxon>Bacteria</taxon>
        <taxon>Pseudomonadati</taxon>
        <taxon>Pseudomonadota</taxon>
        <taxon>Alphaproteobacteria</taxon>
        <taxon>Rhodobacterales</taxon>
        <taxon>Paracoccaceae</taxon>
        <taxon>Yoonia</taxon>
    </lineage>
</organism>
<accession>A0A7W9EYX6</accession>
<dbReference type="CDD" id="cd00038">
    <property type="entry name" value="CAP_ED"/>
    <property type="match status" value="1"/>
</dbReference>
<dbReference type="GO" id="GO:0005829">
    <property type="term" value="C:cytosol"/>
    <property type="evidence" value="ECO:0007669"/>
    <property type="project" value="TreeGrafter"/>
</dbReference>
<comment type="caution">
    <text evidence="6">The sequence shown here is derived from an EMBL/GenBank/DDBJ whole genome shotgun (WGS) entry which is preliminary data.</text>
</comment>
<dbReference type="InterPro" id="IPR050397">
    <property type="entry name" value="Env_Response_Regulators"/>
</dbReference>
<dbReference type="InterPro" id="IPR000595">
    <property type="entry name" value="cNMP-bd_dom"/>
</dbReference>
<dbReference type="SMART" id="SM00419">
    <property type="entry name" value="HTH_CRP"/>
    <property type="match status" value="1"/>
</dbReference>
<keyword evidence="2" id="KW-0238">DNA-binding</keyword>
<proteinExistence type="predicted"/>
<dbReference type="SUPFAM" id="SSF51206">
    <property type="entry name" value="cAMP-binding domain-like"/>
    <property type="match status" value="1"/>
</dbReference>
<dbReference type="SMART" id="SM00100">
    <property type="entry name" value="cNMP"/>
    <property type="match status" value="1"/>
</dbReference>
<dbReference type="InterPro" id="IPR036388">
    <property type="entry name" value="WH-like_DNA-bd_sf"/>
</dbReference>
<evidence type="ECO:0000256" key="1">
    <source>
        <dbReference type="ARBA" id="ARBA00023015"/>
    </source>
</evidence>
<dbReference type="Proteomes" id="UP000535415">
    <property type="component" value="Unassembled WGS sequence"/>
</dbReference>
<feature type="domain" description="Cyclic nucleotide-binding" evidence="4">
    <location>
        <begin position="15"/>
        <end position="100"/>
    </location>
</feature>
<evidence type="ECO:0000256" key="2">
    <source>
        <dbReference type="ARBA" id="ARBA00023125"/>
    </source>
</evidence>
<keyword evidence="7" id="KW-1185">Reference proteome</keyword>
<dbReference type="RefSeq" id="WP_183527055.1">
    <property type="nucleotide sequence ID" value="NZ_JACIJM010000003.1"/>
</dbReference>
<dbReference type="InterPro" id="IPR014710">
    <property type="entry name" value="RmlC-like_jellyroll"/>
</dbReference>
<feature type="domain" description="HTH crp-type" evidence="5">
    <location>
        <begin position="148"/>
        <end position="213"/>
    </location>
</feature>
<name>A0A7W9EYX6_9RHOB</name>
<keyword evidence="1" id="KW-0805">Transcription regulation</keyword>
<dbReference type="SUPFAM" id="SSF46785">
    <property type="entry name" value="Winged helix' DNA-binding domain"/>
    <property type="match status" value="1"/>
</dbReference>
<protein>
    <submittedName>
        <fullName evidence="6">CRP-like cAMP-binding protein</fullName>
    </submittedName>
</protein>
<dbReference type="PANTHER" id="PTHR24567:SF26">
    <property type="entry name" value="REGULATORY PROTEIN YEIL"/>
    <property type="match status" value="1"/>
</dbReference>
<dbReference type="Gene3D" id="1.10.10.10">
    <property type="entry name" value="Winged helix-like DNA-binding domain superfamily/Winged helix DNA-binding domain"/>
    <property type="match status" value="1"/>
</dbReference>
<dbReference type="InterPro" id="IPR036390">
    <property type="entry name" value="WH_DNA-bd_sf"/>
</dbReference>
<dbReference type="AlphaFoldDB" id="A0A7W9EYX6"/>